<comment type="caution">
    <text evidence="6">The sequence shown here is derived from an EMBL/GenBank/DDBJ whole genome shotgun (WGS) entry which is preliminary data.</text>
</comment>
<dbReference type="Pfam" id="PF01753">
    <property type="entry name" value="zf-MYND"/>
    <property type="match status" value="1"/>
</dbReference>
<evidence type="ECO:0000256" key="4">
    <source>
        <dbReference type="PROSITE-ProRule" id="PRU00134"/>
    </source>
</evidence>
<proteinExistence type="predicted"/>
<organism evidence="6 7">
    <name type="scientific">Elsinoe australis</name>
    <dbReference type="NCBI Taxonomy" id="40998"/>
    <lineage>
        <taxon>Eukaryota</taxon>
        <taxon>Fungi</taxon>
        <taxon>Dikarya</taxon>
        <taxon>Ascomycota</taxon>
        <taxon>Pezizomycotina</taxon>
        <taxon>Dothideomycetes</taxon>
        <taxon>Dothideomycetidae</taxon>
        <taxon>Myriangiales</taxon>
        <taxon>Elsinoaceae</taxon>
        <taxon>Elsinoe</taxon>
    </lineage>
</organism>
<dbReference type="Gene3D" id="6.10.140.2220">
    <property type="match status" value="1"/>
</dbReference>
<feature type="domain" description="MYND-type" evidence="5">
    <location>
        <begin position="5"/>
        <end position="52"/>
    </location>
</feature>
<dbReference type="GO" id="GO:0008270">
    <property type="term" value="F:zinc ion binding"/>
    <property type="evidence" value="ECO:0007669"/>
    <property type="project" value="UniProtKB-KW"/>
</dbReference>
<gene>
    <name evidence="6" type="ORF">C1H76_6729</name>
</gene>
<name>A0A4U7ASB3_9PEZI</name>
<evidence type="ECO:0000259" key="5">
    <source>
        <dbReference type="PROSITE" id="PS50865"/>
    </source>
</evidence>
<evidence type="ECO:0000256" key="3">
    <source>
        <dbReference type="ARBA" id="ARBA00022833"/>
    </source>
</evidence>
<dbReference type="AlphaFoldDB" id="A0A4U7ASB3"/>
<dbReference type="PROSITE" id="PS50865">
    <property type="entry name" value="ZF_MYND_2"/>
    <property type="match status" value="1"/>
</dbReference>
<dbReference type="SUPFAM" id="SSF144232">
    <property type="entry name" value="HIT/MYND zinc finger-like"/>
    <property type="match status" value="1"/>
</dbReference>
<dbReference type="Proteomes" id="UP000308133">
    <property type="component" value="Unassembled WGS sequence"/>
</dbReference>
<sequence>MANLCAHCASPAALSCIGCKECPSPDLESTTTTWYCGRECQKAHFATHKNACEDARHRKILVQVTQSIHDVLLFQRKLTVEFPLVGPVERKDGELHYHTDETKMETTYPNGISYPLPEPLWSTIDENAQLAILWKDMCCEALVYAEPLLAKMLKSKRIPHPGKVTVELIQVDIMHPDTETAAFSVVVEAPAFTTREIVHNAINPENFAWAAPTLHHTIGKIQLKSGEEYALDITGAQFGIFDIVMPWHKYLAKHVRPGESTQRNILDLRMVLECPTDPEELPLAKRQELINDGIDVAMEGFFEDNPAPGTKIHVAKDEDAYPTWLDKFNKEYKNWAVILIGKIDPISGVTDRTSLKTETERTLYDLLHEDYCSGDSIADIIGNSAGHRVAYHTSFEITHMVEDLEVDDE</sequence>
<dbReference type="EMBL" id="PTQR01000082">
    <property type="protein sequence ID" value="TKX21188.1"/>
    <property type="molecule type" value="Genomic_DNA"/>
</dbReference>
<keyword evidence="1" id="KW-0479">Metal-binding</keyword>
<evidence type="ECO:0000256" key="2">
    <source>
        <dbReference type="ARBA" id="ARBA00022771"/>
    </source>
</evidence>
<protein>
    <recommendedName>
        <fullName evidence="5">MYND-type domain-containing protein</fullName>
    </recommendedName>
</protein>
<keyword evidence="2 4" id="KW-0863">Zinc-finger</keyword>
<accession>A0A4U7ASB3</accession>
<keyword evidence="3" id="KW-0862">Zinc</keyword>
<evidence type="ECO:0000313" key="6">
    <source>
        <dbReference type="EMBL" id="TKX21188.1"/>
    </source>
</evidence>
<evidence type="ECO:0000313" key="7">
    <source>
        <dbReference type="Proteomes" id="UP000308133"/>
    </source>
</evidence>
<dbReference type="InterPro" id="IPR002893">
    <property type="entry name" value="Znf_MYND"/>
</dbReference>
<evidence type="ECO:0000256" key="1">
    <source>
        <dbReference type="ARBA" id="ARBA00022723"/>
    </source>
</evidence>
<reference evidence="6 7" key="1">
    <citation type="submission" date="2018-02" db="EMBL/GenBank/DDBJ databases">
        <title>Draft genome sequences of Elsinoe sp., causing black scab on jojoba.</title>
        <authorList>
            <person name="Stodart B."/>
            <person name="Jeffress S."/>
            <person name="Ash G."/>
            <person name="Arun Chinnappa K."/>
        </authorList>
    </citation>
    <scope>NUCLEOTIDE SEQUENCE [LARGE SCALE GENOMIC DNA]</scope>
    <source>
        <strain evidence="6 7">Hillstone_2</strain>
    </source>
</reference>